<evidence type="ECO:0000313" key="1">
    <source>
        <dbReference type="EMBL" id="GJD47615.1"/>
    </source>
</evidence>
<reference evidence="1" key="2">
    <citation type="submission" date="2021-08" db="EMBL/GenBank/DDBJ databases">
        <authorList>
            <person name="Tani A."/>
            <person name="Ola A."/>
            <person name="Ogura Y."/>
            <person name="Katsura K."/>
            <person name="Hayashi T."/>
        </authorList>
    </citation>
    <scope>NUCLEOTIDE SEQUENCE</scope>
    <source>
        <strain evidence="1">KCTC 52305</strain>
    </source>
</reference>
<dbReference type="Pfam" id="PF00480">
    <property type="entry name" value="ROK"/>
    <property type="match status" value="1"/>
</dbReference>
<reference evidence="1" key="1">
    <citation type="journal article" date="2021" name="Front. Microbiol.">
        <title>Comprehensive Comparative Genomics and Phenotyping of Methylobacterium Species.</title>
        <authorList>
            <person name="Alessa O."/>
            <person name="Ogura Y."/>
            <person name="Fujitani Y."/>
            <person name="Takami H."/>
            <person name="Hayashi T."/>
            <person name="Sahin N."/>
            <person name="Tani A."/>
        </authorList>
    </citation>
    <scope>NUCLEOTIDE SEQUENCE</scope>
    <source>
        <strain evidence="1">KCTC 52305</strain>
    </source>
</reference>
<comment type="caution">
    <text evidence="1">The sequence shown here is derived from an EMBL/GenBank/DDBJ whole genome shotgun (WGS) entry which is preliminary data.</text>
</comment>
<keyword evidence="2" id="KW-1185">Reference proteome</keyword>
<name>A0ABQ4QRV8_9HYPH</name>
<dbReference type="InterPro" id="IPR043129">
    <property type="entry name" value="ATPase_NBD"/>
</dbReference>
<evidence type="ECO:0000313" key="2">
    <source>
        <dbReference type="Proteomes" id="UP001055167"/>
    </source>
</evidence>
<proteinExistence type="predicted"/>
<dbReference type="PANTHER" id="PTHR18964:SF174">
    <property type="entry name" value="D-ALLOSE KINASE-RELATED"/>
    <property type="match status" value="1"/>
</dbReference>
<dbReference type="PANTHER" id="PTHR18964">
    <property type="entry name" value="ROK (REPRESSOR, ORF, KINASE) FAMILY"/>
    <property type="match status" value="1"/>
</dbReference>
<dbReference type="InterPro" id="IPR000600">
    <property type="entry name" value="ROK"/>
</dbReference>
<dbReference type="Proteomes" id="UP001055167">
    <property type="component" value="Unassembled WGS sequence"/>
</dbReference>
<organism evidence="1 2">
    <name type="scientific">Methylobacterium crusticola</name>
    <dbReference type="NCBI Taxonomy" id="1697972"/>
    <lineage>
        <taxon>Bacteria</taxon>
        <taxon>Pseudomonadati</taxon>
        <taxon>Pseudomonadota</taxon>
        <taxon>Alphaproteobacteria</taxon>
        <taxon>Hyphomicrobiales</taxon>
        <taxon>Methylobacteriaceae</taxon>
        <taxon>Methylobacterium</taxon>
    </lineage>
</organism>
<protein>
    <submittedName>
        <fullName evidence="1">Fructokinase</fullName>
    </submittedName>
</protein>
<accession>A0ABQ4QRV8</accession>
<dbReference type="Gene3D" id="3.30.420.40">
    <property type="match status" value="2"/>
</dbReference>
<sequence>MPTLRIGIDLGGTKIAGIALDAAGRVRAERRVPTPRGRYDASLSAIADLVARLEAEAGGTGTVGIGIPGALSPATGLVKNANSTWLIGQPLDRDLARILGRPVRIENDANCLAVSEAVDGAGAGAGLVWALILGTGVGSGIAVAGRALAGRQRIAGEWGHNPLPWPADDERPGPACYCGRRGCIETWLSGPGLAADHARRSGAAAPLTGEAVVAAMRAGDAGARATFAAWLDRLGRGIAHVVNVLDPDAIVLGGGLSTLDEIYPALPERVGPHVFSDVFDTPIRRSHHGDASGVRGAAWLWAGADDPA</sequence>
<dbReference type="SUPFAM" id="SSF53067">
    <property type="entry name" value="Actin-like ATPase domain"/>
    <property type="match status" value="1"/>
</dbReference>
<dbReference type="InterPro" id="IPR049874">
    <property type="entry name" value="ROK_cs"/>
</dbReference>
<dbReference type="EMBL" id="BPQH01000001">
    <property type="protein sequence ID" value="GJD47615.1"/>
    <property type="molecule type" value="Genomic_DNA"/>
</dbReference>
<gene>
    <name evidence="1" type="primary">mak</name>
    <name evidence="1" type="ORF">OPKNFCMD_0323</name>
</gene>
<dbReference type="PROSITE" id="PS01125">
    <property type="entry name" value="ROK"/>
    <property type="match status" value="1"/>
</dbReference>
<dbReference type="RefSeq" id="WP_128561160.1">
    <property type="nucleotide sequence ID" value="NZ_BPQH01000001.1"/>
</dbReference>
<dbReference type="CDD" id="cd24066">
    <property type="entry name" value="ASKHA_NBD_ROK_EcFRK-like"/>
    <property type="match status" value="1"/>
</dbReference>